<evidence type="ECO:0000313" key="2">
    <source>
        <dbReference type="EMBL" id="CCX04615.1"/>
    </source>
</evidence>
<dbReference type="EMBL" id="HF935211">
    <property type="protein sequence ID" value="CCX04615.1"/>
    <property type="molecule type" value="Genomic_DNA"/>
</dbReference>
<feature type="transmembrane region" description="Helical" evidence="1">
    <location>
        <begin position="49"/>
        <end position="69"/>
    </location>
</feature>
<evidence type="ECO:0000256" key="1">
    <source>
        <dbReference type="SAM" id="Phobius"/>
    </source>
</evidence>
<proteinExistence type="predicted"/>
<organism evidence="2 3">
    <name type="scientific">Pyronema omphalodes (strain CBS 100304)</name>
    <name type="common">Pyronema confluens</name>
    <dbReference type="NCBI Taxonomy" id="1076935"/>
    <lineage>
        <taxon>Eukaryota</taxon>
        <taxon>Fungi</taxon>
        <taxon>Dikarya</taxon>
        <taxon>Ascomycota</taxon>
        <taxon>Pezizomycotina</taxon>
        <taxon>Pezizomycetes</taxon>
        <taxon>Pezizales</taxon>
        <taxon>Pyronemataceae</taxon>
        <taxon>Pyronema</taxon>
    </lineage>
</organism>
<protein>
    <submittedName>
        <fullName evidence="2">Uncharacterized protein</fullName>
    </submittedName>
</protein>
<name>U4L3I3_PYROM</name>
<evidence type="ECO:0000313" key="3">
    <source>
        <dbReference type="Proteomes" id="UP000018144"/>
    </source>
</evidence>
<keyword evidence="1" id="KW-0812">Transmembrane</keyword>
<keyword evidence="1" id="KW-1133">Transmembrane helix</keyword>
<dbReference type="Proteomes" id="UP000018144">
    <property type="component" value="Unassembled WGS sequence"/>
</dbReference>
<keyword evidence="1" id="KW-0472">Membrane</keyword>
<keyword evidence="3" id="KW-1185">Reference proteome</keyword>
<gene>
    <name evidence="2" type="ORF">PCON_03046</name>
</gene>
<dbReference type="AlphaFoldDB" id="U4L3I3"/>
<reference evidence="2 3" key="1">
    <citation type="journal article" date="2013" name="PLoS Genet.">
        <title>The genome and development-dependent transcriptomes of Pyronema confluens: a window into fungal evolution.</title>
        <authorList>
            <person name="Traeger S."/>
            <person name="Altegoer F."/>
            <person name="Freitag M."/>
            <person name="Gabaldon T."/>
            <person name="Kempken F."/>
            <person name="Kumar A."/>
            <person name="Marcet-Houben M."/>
            <person name="Poggeler S."/>
            <person name="Stajich J.E."/>
            <person name="Nowrousian M."/>
        </authorList>
    </citation>
    <scope>NUCLEOTIDE SEQUENCE [LARGE SCALE GENOMIC DNA]</scope>
    <source>
        <strain evidence="3">CBS 100304</strain>
        <tissue evidence="2">Vegetative mycelium</tissue>
    </source>
</reference>
<sequence length="180" mass="19275">MNQEGQMYPSIYQPIHAAYPYHHESGVTIAPFGYLIPIDSRLLEIDAQAVWALAVAPVASPGALGNAIIKRKRAYAPRKKSATDADTTCQAATALTALKQRKRKAKVDPPSLATSYGCSRRKRDLKSRKHVSAASTNFQLSAADSVSASAIFKSWSLFVPIPAYNQAADNASAADPDAAT</sequence>
<accession>U4L3I3</accession>